<dbReference type="EMBL" id="BAAAZO010000012">
    <property type="protein sequence ID" value="GAA3634805.1"/>
    <property type="molecule type" value="Genomic_DNA"/>
</dbReference>
<evidence type="ECO:0000313" key="1">
    <source>
        <dbReference type="EMBL" id="GAA3634805.1"/>
    </source>
</evidence>
<keyword evidence="2" id="KW-1185">Reference proteome</keyword>
<comment type="caution">
    <text evidence="1">The sequence shown here is derived from an EMBL/GenBank/DDBJ whole genome shotgun (WGS) entry which is preliminary data.</text>
</comment>
<dbReference type="Proteomes" id="UP001501074">
    <property type="component" value="Unassembled WGS sequence"/>
</dbReference>
<evidence type="ECO:0000313" key="2">
    <source>
        <dbReference type="Proteomes" id="UP001501074"/>
    </source>
</evidence>
<reference evidence="2" key="1">
    <citation type="journal article" date="2019" name="Int. J. Syst. Evol. Microbiol.">
        <title>The Global Catalogue of Microorganisms (GCM) 10K type strain sequencing project: providing services to taxonomists for standard genome sequencing and annotation.</title>
        <authorList>
            <consortium name="The Broad Institute Genomics Platform"/>
            <consortium name="The Broad Institute Genome Sequencing Center for Infectious Disease"/>
            <person name="Wu L."/>
            <person name="Ma J."/>
        </authorList>
    </citation>
    <scope>NUCLEOTIDE SEQUENCE [LARGE SCALE GENOMIC DNA]</scope>
    <source>
        <strain evidence="2">JCM 16902</strain>
    </source>
</reference>
<dbReference type="SUPFAM" id="SSF53756">
    <property type="entry name" value="UDP-Glycosyltransferase/glycogen phosphorylase"/>
    <property type="match status" value="1"/>
</dbReference>
<dbReference type="Pfam" id="PF13692">
    <property type="entry name" value="Glyco_trans_1_4"/>
    <property type="match status" value="1"/>
</dbReference>
<dbReference type="Gene3D" id="3.40.50.2000">
    <property type="entry name" value="Glycogen Phosphorylase B"/>
    <property type="match status" value="2"/>
</dbReference>
<proteinExistence type="predicted"/>
<accession>A0ABP7AL49</accession>
<sequence>MTIRMGFVSSYPPTVCGLATFTVSLRRELVAARGARGSVIQAVDEPSVPARDEVIGSLVAGEPGSGLRAAAQLNQGDVAIVQHEYGIYGGIDGDEILPLLAALTVPSIVVLHTVLSEPTPGQRAVLEMVAGLAGAVVTMGTTARDRLATGYAVDMAKVSVIPHGAPVVTAPAARPRAEATTRPTILTWGLIGPGKGIEWGVEAMALLRDLSPAPRYLVAGRTHPKVLAYEGDVYRQRLIDRTRQLGLDDAVTFDSRYLTTTDLNALVAAADIVLLPYDSTDQVTSGVLSEAVAASKPVVATRFPHAVELLAGGAGLLVPHRDPIATATALRTLLTRRDIAEDMSRAAVTTTPGVLWPAVARRYLALADQLLRDRVGA</sequence>
<dbReference type="PANTHER" id="PTHR12526">
    <property type="entry name" value="GLYCOSYLTRANSFERASE"/>
    <property type="match status" value="1"/>
</dbReference>
<protein>
    <submittedName>
        <fullName evidence="1">Glycosyltransferase</fullName>
    </submittedName>
</protein>
<name>A0ABP7AL49_9ACTN</name>
<organism evidence="1 2">
    <name type="scientific">Kineosporia mesophila</name>
    <dbReference type="NCBI Taxonomy" id="566012"/>
    <lineage>
        <taxon>Bacteria</taxon>
        <taxon>Bacillati</taxon>
        <taxon>Actinomycetota</taxon>
        <taxon>Actinomycetes</taxon>
        <taxon>Kineosporiales</taxon>
        <taxon>Kineosporiaceae</taxon>
        <taxon>Kineosporia</taxon>
    </lineage>
</organism>
<dbReference type="PANTHER" id="PTHR12526:SF572">
    <property type="entry name" value="BLL5144 PROTEIN"/>
    <property type="match status" value="1"/>
</dbReference>
<gene>
    <name evidence="1" type="ORF">GCM10022223_61500</name>
</gene>
<dbReference type="RefSeq" id="WP_231488003.1">
    <property type="nucleotide sequence ID" value="NZ_BAAAZO010000012.1"/>
</dbReference>